<comment type="caution">
    <text evidence="2">The sequence shown here is derived from an EMBL/GenBank/DDBJ whole genome shotgun (WGS) entry which is preliminary data.</text>
</comment>
<dbReference type="AlphaFoldDB" id="A0A2G9CFR2"/>
<reference evidence="2 3" key="1">
    <citation type="submission" date="2017-11" db="EMBL/GenBank/DDBJ databases">
        <title>Draft genome sequence of Mitsuaria sp. HWN-4.</title>
        <authorList>
            <person name="Gundlapally S.R."/>
        </authorList>
    </citation>
    <scope>NUCLEOTIDE SEQUENCE [LARGE SCALE GENOMIC DNA]</scope>
    <source>
        <strain evidence="2 3">HWN-4</strain>
    </source>
</reference>
<dbReference type="Gene3D" id="3.10.450.50">
    <property type="match status" value="1"/>
</dbReference>
<sequence length="113" mass="13112">MSHAHKSILEKANAAIVKRDFEGFLQFCTEDTEWTFVGERTLRGKEAVRKWMADTYREAPEFDVHRMVAEGDFVIAIGEITLKDDKGEASRHEYCDVWRFRDGLLAELRAFVV</sequence>
<proteinExistence type="predicted"/>
<keyword evidence="2" id="KW-0413">Isomerase</keyword>
<dbReference type="Proteomes" id="UP000231501">
    <property type="component" value="Unassembled WGS sequence"/>
</dbReference>
<dbReference type="OrthoDB" id="129343at2"/>
<evidence type="ECO:0000313" key="3">
    <source>
        <dbReference type="Proteomes" id="UP000231501"/>
    </source>
</evidence>
<dbReference type="InterPro" id="IPR032710">
    <property type="entry name" value="NTF2-like_dom_sf"/>
</dbReference>
<accession>A0A2G9CFR2</accession>
<dbReference type="InterPro" id="IPR037401">
    <property type="entry name" value="SnoaL-like"/>
</dbReference>
<dbReference type="Pfam" id="PF12680">
    <property type="entry name" value="SnoaL_2"/>
    <property type="match status" value="1"/>
</dbReference>
<dbReference type="GO" id="GO:0016853">
    <property type="term" value="F:isomerase activity"/>
    <property type="evidence" value="ECO:0007669"/>
    <property type="project" value="UniProtKB-KW"/>
</dbReference>
<evidence type="ECO:0000313" key="2">
    <source>
        <dbReference type="EMBL" id="PIM54339.1"/>
    </source>
</evidence>
<evidence type="ECO:0000259" key="1">
    <source>
        <dbReference type="Pfam" id="PF12680"/>
    </source>
</evidence>
<organism evidence="2 3">
    <name type="scientific">Roseateles chitinivorans</name>
    <dbReference type="NCBI Taxonomy" id="2917965"/>
    <lineage>
        <taxon>Bacteria</taxon>
        <taxon>Pseudomonadati</taxon>
        <taxon>Pseudomonadota</taxon>
        <taxon>Betaproteobacteria</taxon>
        <taxon>Burkholderiales</taxon>
        <taxon>Sphaerotilaceae</taxon>
        <taxon>Roseateles</taxon>
    </lineage>
</organism>
<feature type="domain" description="SnoaL-like" evidence="1">
    <location>
        <begin position="11"/>
        <end position="107"/>
    </location>
</feature>
<gene>
    <name evidence="2" type="ORF">CS062_05395</name>
</gene>
<dbReference type="SUPFAM" id="SSF54427">
    <property type="entry name" value="NTF2-like"/>
    <property type="match status" value="1"/>
</dbReference>
<protein>
    <submittedName>
        <fullName evidence="2">Ketosteroid isomerase</fullName>
    </submittedName>
</protein>
<dbReference type="EMBL" id="PEOG01000011">
    <property type="protein sequence ID" value="PIM54339.1"/>
    <property type="molecule type" value="Genomic_DNA"/>
</dbReference>
<keyword evidence="3" id="KW-1185">Reference proteome</keyword>
<name>A0A2G9CFR2_9BURK</name>
<dbReference type="RefSeq" id="WP_099860424.1">
    <property type="nucleotide sequence ID" value="NZ_PEOG01000011.1"/>
</dbReference>